<feature type="signal peptide" evidence="1">
    <location>
        <begin position="1"/>
        <end position="21"/>
    </location>
</feature>
<name>A0A8D5FZR8_9PROT</name>
<keyword evidence="3" id="KW-1185">Reference proteome</keyword>
<evidence type="ECO:0000256" key="1">
    <source>
        <dbReference type="SAM" id="SignalP"/>
    </source>
</evidence>
<dbReference type="RefSeq" id="WP_221763291.1">
    <property type="nucleotide sequence ID" value="NZ_AP024110.1"/>
</dbReference>
<sequence length="174" mass="19038">MKKLLFAVLVSIFTLSNVVQAAGLKPDDEKPVFKGINYSGEYACKGTNDQVGDYEVSVTMRINRVSSYGTFGAYYFDTQTENSVIYRGQAVADGNRLAISFNLSDKRNSEHSTGIATIKKNAQGHWSFRKLYFESDDNGGIYGIENCVMTASLVAPVKKVVKPVVKAPSKAATE</sequence>
<gene>
    <name evidence="2" type="ORF">ZMTM_14310</name>
</gene>
<dbReference type="AlphaFoldDB" id="A0A8D5FZR8"/>
<evidence type="ECO:0000313" key="3">
    <source>
        <dbReference type="Proteomes" id="UP000826722"/>
    </source>
</evidence>
<proteinExistence type="predicted"/>
<feature type="chain" id="PRO_5034276779" evidence="1">
    <location>
        <begin position="22"/>
        <end position="174"/>
    </location>
</feature>
<evidence type="ECO:0000313" key="2">
    <source>
        <dbReference type="EMBL" id="BCM25172.1"/>
    </source>
</evidence>
<dbReference type="Proteomes" id="UP000826722">
    <property type="component" value="Chromosome"/>
</dbReference>
<protein>
    <submittedName>
        <fullName evidence="2">Uncharacterized protein</fullName>
    </submittedName>
</protein>
<dbReference type="EMBL" id="AP024110">
    <property type="protein sequence ID" value="BCM25172.1"/>
    <property type="molecule type" value="Genomic_DNA"/>
</dbReference>
<dbReference type="KEGG" id="mpau:ZMTM_14310"/>
<reference evidence="2" key="1">
    <citation type="journal article" date="2021" name="Arch. Microbiol.">
        <title>Methyloradius palustris gen. nov., sp. nov., a methanol-oxidizing bacterium isolated from snow.</title>
        <authorList>
            <person name="Miyadera T."/>
            <person name="Kojima H."/>
            <person name="Fukui M."/>
        </authorList>
    </citation>
    <scope>NUCLEOTIDE SEQUENCE</scope>
    <source>
        <strain evidence="2">Zm11</strain>
    </source>
</reference>
<keyword evidence="1" id="KW-0732">Signal</keyword>
<accession>A0A8D5FZR8</accession>
<organism evidence="2 3">
    <name type="scientific">Methyloradius palustris</name>
    <dbReference type="NCBI Taxonomy" id="2778876"/>
    <lineage>
        <taxon>Bacteria</taxon>
        <taxon>Pseudomonadati</taxon>
        <taxon>Pseudomonadota</taxon>
        <taxon>Betaproteobacteria</taxon>
        <taxon>Nitrosomonadales</taxon>
        <taxon>Methylophilaceae</taxon>
        <taxon>Methyloradius</taxon>
    </lineage>
</organism>